<dbReference type="InterPro" id="IPR036388">
    <property type="entry name" value="WH-like_DNA-bd_sf"/>
</dbReference>
<keyword evidence="3" id="KW-1185">Reference proteome</keyword>
<dbReference type="OrthoDB" id="247722at2157"/>
<evidence type="ECO:0000313" key="3">
    <source>
        <dbReference type="Proteomes" id="UP000250088"/>
    </source>
</evidence>
<sequence>MQTVGADWLDAMYDVLSDSRRRDVLYELESVGEVDVDGLTEAVHRRERARVETSAVDPNSIRLSLCHNHLPLLAERGIIEYEPAIDRVAQGDRFDEVEPTVTKARQCEDRSTEASMDGWEC</sequence>
<dbReference type="RefSeq" id="WP_086886769.1">
    <property type="nucleotide sequence ID" value="NZ_CP019893.1"/>
</dbReference>
<dbReference type="GeneID" id="32892520"/>
<evidence type="ECO:0000259" key="1">
    <source>
        <dbReference type="Pfam" id="PF24035"/>
    </source>
</evidence>
<dbReference type="Gene3D" id="1.10.10.10">
    <property type="entry name" value="Winged helix-like DNA-binding domain superfamily/Winged helix DNA-binding domain"/>
    <property type="match status" value="1"/>
</dbReference>
<dbReference type="Proteomes" id="UP000250088">
    <property type="component" value="Chromosome"/>
</dbReference>
<dbReference type="AlphaFoldDB" id="A0A2Z2HY28"/>
<proteinExistence type="predicted"/>
<dbReference type="InterPro" id="IPR055768">
    <property type="entry name" value="DUF7344"/>
</dbReference>
<dbReference type="KEGG" id="naj:B1756_00540"/>
<feature type="domain" description="DUF7344" evidence="1">
    <location>
        <begin position="13"/>
        <end position="86"/>
    </location>
</feature>
<organism evidence="2 3">
    <name type="scientific">Natrarchaeobaculum aegyptiacum</name>
    <dbReference type="NCBI Taxonomy" id="745377"/>
    <lineage>
        <taxon>Archaea</taxon>
        <taxon>Methanobacteriati</taxon>
        <taxon>Methanobacteriota</taxon>
        <taxon>Stenosarchaea group</taxon>
        <taxon>Halobacteria</taxon>
        <taxon>Halobacteriales</taxon>
        <taxon>Natrialbaceae</taxon>
        <taxon>Natrarchaeobaculum</taxon>
    </lineage>
</organism>
<dbReference type="Pfam" id="PF24035">
    <property type="entry name" value="DUF7344"/>
    <property type="match status" value="1"/>
</dbReference>
<gene>
    <name evidence="2" type="ORF">B1756_00540</name>
</gene>
<protein>
    <recommendedName>
        <fullName evidence="1">DUF7344 domain-containing protein</fullName>
    </recommendedName>
</protein>
<dbReference type="EMBL" id="CP019893">
    <property type="protein sequence ID" value="ARS88388.1"/>
    <property type="molecule type" value="Genomic_DNA"/>
</dbReference>
<reference evidence="3" key="1">
    <citation type="submission" date="2017-02" db="EMBL/GenBank/DDBJ databases">
        <title>Natronthermophilus aegyptiacus gen. nov.,sp. nov., an aerobic, extremely halophilic alkalithermophilic archaeon isolated from the athalassohaline Wadi An Natrun, Egypt.</title>
        <authorList>
            <person name="Zhao B."/>
        </authorList>
    </citation>
    <scope>NUCLEOTIDE SEQUENCE [LARGE SCALE GENOMIC DNA]</scope>
    <source>
        <strain evidence="3">JW/NM-HA 15</strain>
    </source>
</reference>
<name>A0A2Z2HY28_9EURY</name>
<evidence type="ECO:0000313" key="2">
    <source>
        <dbReference type="EMBL" id="ARS88388.1"/>
    </source>
</evidence>
<accession>A0A2Z2HY28</accession>